<dbReference type="Gene3D" id="2.40.160.10">
    <property type="entry name" value="Porin"/>
    <property type="match status" value="1"/>
</dbReference>
<dbReference type="InterPro" id="IPR023614">
    <property type="entry name" value="Porin_dom_sf"/>
</dbReference>
<dbReference type="AlphaFoldDB" id="A0A3B1AWA8"/>
<name>A0A3B1AWA8_9ZZZZ</name>
<reference evidence="1" key="1">
    <citation type="submission" date="2018-06" db="EMBL/GenBank/DDBJ databases">
        <authorList>
            <person name="Zhirakovskaya E."/>
        </authorList>
    </citation>
    <scope>NUCLEOTIDE SEQUENCE</scope>
</reference>
<dbReference type="SUPFAM" id="SSF56935">
    <property type="entry name" value="Porins"/>
    <property type="match status" value="1"/>
</dbReference>
<proteinExistence type="predicted"/>
<evidence type="ECO:0008006" key="2">
    <source>
        <dbReference type="Google" id="ProtNLM"/>
    </source>
</evidence>
<organism evidence="1">
    <name type="scientific">hydrothermal vent metagenome</name>
    <dbReference type="NCBI Taxonomy" id="652676"/>
    <lineage>
        <taxon>unclassified sequences</taxon>
        <taxon>metagenomes</taxon>
        <taxon>ecological metagenomes</taxon>
    </lineage>
</organism>
<sequence>MKFIKSKMILAAACATVIGGTSLPVYADNWLMLQGAESGAAAPRAKVWGFIQPTYMSTEGTKLPVAGWTGQDAQFNVHQPDLSSSSTFELQRARIGIRGVGFPLDPKINYFVLAEYGNNGITNPGGGGGSVRLTDATVTLNHIKGMRVRVGQMKIPMSEEVYQGIFAFNYINFTNVANQQLIERPFQTDGTTACNLGTSSSQYLRYCDGGADTQFRTGASAVRDIGIQLFDTFHVSDWEHSYAVLYGNGGISKHDRDDNKDTTLYWSSEKVYASGRARRQGWKTYAWNTSGKRTIYDSATLNAGGSYEASEREYDRKLTGVGTTFRKGPYRFWAEYIKAKGMIYNGSTGGAVPGAVNNAGTLVSQFQLSTLGESDGYYLDFGYNITPKLELDLRYDVYNRVTNLTAAAERTYETTTVGFQYFFNKKTRFTFNYEFRTLDAPGQSSGSNANQIGDVMDDRISAQIFAGF</sequence>
<gene>
    <name evidence="1" type="ORF">MNBD_GAMMA25-88</name>
</gene>
<accession>A0A3B1AWA8</accession>
<dbReference type="EMBL" id="UOFY01000047">
    <property type="protein sequence ID" value="VAX10329.1"/>
    <property type="molecule type" value="Genomic_DNA"/>
</dbReference>
<evidence type="ECO:0000313" key="1">
    <source>
        <dbReference type="EMBL" id="VAX10329.1"/>
    </source>
</evidence>
<protein>
    <recommendedName>
        <fullName evidence="2">Phosphate-selective porin O and P</fullName>
    </recommendedName>
</protein>